<evidence type="ECO:0000313" key="3">
    <source>
        <dbReference type="Proteomes" id="UP000318080"/>
    </source>
</evidence>
<comment type="caution">
    <text evidence="2">The sequence shown here is derived from an EMBL/GenBank/DDBJ whole genome shotgun (WGS) entry which is preliminary data.</text>
</comment>
<evidence type="ECO:0000313" key="2">
    <source>
        <dbReference type="EMBL" id="TQE44455.1"/>
    </source>
</evidence>
<protein>
    <submittedName>
        <fullName evidence="2">Uncharacterized protein</fullName>
    </submittedName>
</protein>
<evidence type="ECO:0000256" key="1">
    <source>
        <dbReference type="SAM" id="Coils"/>
    </source>
</evidence>
<dbReference type="RefSeq" id="WP_070593980.1">
    <property type="nucleotide sequence ID" value="NZ_VHIR01000002.1"/>
</dbReference>
<sequence>MPHSDKEPYLLIYGHMDKKHDELTYKLEELAAARAAAEPYLQAIRERHSEARNLEEELLRMAAEVPIEERRAFYPETAGHQTFVDTLGRPVINGEVVTRFS</sequence>
<feature type="coiled-coil region" evidence="1">
    <location>
        <begin position="44"/>
        <end position="71"/>
    </location>
</feature>
<dbReference type="AlphaFoldDB" id="A0A540R9M9"/>
<name>A0A540R9M9_9CORY</name>
<proteinExistence type="predicted"/>
<keyword evidence="1" id="KW-0175">Coiled coil</keyword>
<keyword evidence="3" id="KW-1185">Reference proteome</keyword>
<dbReference type="EMBL" id="VHIR01000002">
    <property type="protein sequence ID" value="TQE44455.1"/>
    <property type="molecule type" value="Genomic_DNA"/>
</dbReference>
<accession>A0A540R9M9</accession>
<gene>
    <name evidence="2" type="ORF">EJK80_02435</name>
</gene>
<dbReference type="Proteomes" id="UP000318080">
    <property type="component" value="Unassembled WGS sequence"/>
</dbReference>
<organism evidence="2 3">
    <name type="scientific">Corynebacterium phoceense</name>
    <dbReference type="NCBI Taxonomy" id="1686286"/>
    <lineage>
        <taxon>Bacteria</taxon>
        <taxon>Bacillati</taxon>
        <taxon>Actinomycetota</taxon>
        <taxon>Actinomycetes</taxon>
        <taxon>Mycobacteriales</taxon>
        <taxon>Corynebacteriaceae</taxon>
        <taxon>Corynebacterium</taxon>
    </lineage>
</organism>
<reference evidence="2 3" key="1">
    <citation type="submission" date="2019-06" db="EMBL/GenBank/DDBJ databases">
        <title>Draft genome of C. phoceense Strain 272.</title>
        <authorList>
            <person name="Pacheco L.G.C."/>
            <person name="Barberis C.M."/>
            <person name="Almuzara M.N."/>
            <person name="Traglia G.M."/>
            <person name="Santos C.S."/>
            <person name="Rocha D.J.P.G."/>
            <person name="Aguiar E.R.G.R."/>
            <person name="Vay C.A."/>
        </authorList>
    </citation>
    <scope>NUCLEOTIDE SEQUENCE [LARGE SCALE GENOMIC DNA]</scope>
    <source>
        <strain evidence="2 3">272</strain>
    </source>
</reference>